<feature type="transmembrane region" description="Helical" evidence="6">
    <location>
        <begin position="172"/>
        <end position="188"/>
    </location>
</feature>
<comment type="caution">
    <text evidence="7">The sequence shown here is derived from an EMBL/GenBank/DDBJ whole genome shotgun (WGS) entry which is preliminary data.</text>
</comment>
<evidence type="ECO:0000313" key="8">
    <source>
        <dbReference type="Proteomes" id="UP000571183"/>
    </source>
</evidence>
<feature type="transmembrane region" description="Helical" evidence="6">
    <location>
        <begin position="101"/>
        <end position="124"/>
    </location>
</feature>
<dbReference type="PANTHER" id="PTHR32196:SF72">
    <property type="entry name" value="RIBOSE IMPORT PERMEASE PROTEIN RBSC"/>
    <property type="match status" value="1"/>
</dbReference>
<name>A0A840DF29_9MICO</name>
<evidence type="ECO:0000313" key="7">
    <source>
        <dbReference type="EMBL" id="MBB4072021.1"/>
    </source>
</evidence>
<evidence type="ECO:0000256" key="3">
    <source>
        <dbReference type="ARBA" id="ARBA00022692"/>
    </source>
</evidence>
<dbReference type="GO" id="GO:0005886">
    <property type="term" value="C:plasma membrane"/>
    <property type="evidence" value="ECO:0007669"/>
    <property type="project" value="UniProtKB-SubCell"/>
</dbReference>
<dbReference type="GO" id="GO:0022857">
    <property type="term" value="F:transmembrane transporter activity"/>
    <property type="evidence" value="ECO:0007669"/>
    <property type="project" value="InterPro"/>
</dbReference>
<keyword evidence="4 6" id="KW-1133">Transmembrane helix</keyword>
<feature type="transmembrane region" description="Helical" evidence="6">
    <location>
        <begin position="131"/>
        <end position="152"/>
    </location>
</feature>
<feature type="transmembrane region" description="Helical" evidence="6">
    <location>
        <begin position="217"/>
        <end position="237"/>
    </location>
</feature>
<dbReference type="Proteomes" id="UP000571183">
    <property type="component" value="Unassembled WGS sequence"/>
</dbReference>
<sequence length="323" mass="33705">MSTAQAGSKLQWRSWLQQGLAVATLVVLFGFFTIMNPSFGNWSNVSGILLAAAGIAIMAIGTTFVIATGGIDLSIGTGSTLVAVVFGVFAVKIGIDPVLSLLLAIAAGALMGFINGFCIAYLGLPPFIATLAMMMVAQGLALILSGVAPIYFTDIPWVRDIALGEVIPSLPNAVLLMFIIAIISWFALSKSRFGRIDLAIGSNEEATRLSGIDTKKWLLMIYVVAGIFTAIAGIVLASRLSSAQPQTGVGLELQAIAAVIIGGTSLMGGRASIVGTVIGALIMAVLLNGLRIMGVQSEWQFVVSGLVIALAVWFDTIRNRSKS</sequence>
<keyword evidence="8" id="KW-1185">Reference proteome</keyword>
<feature type="transmembrane region" description="Helical" evidence="6">
    <location>
        <begin position="20"/>
        <end position="39"/>
    </location>
</feature>
<evidence type="ECO:0000256" key="5">
    <source>
        <dbReference type="ARBA" id="ARBA00023136"/>
    </source>
</evidence>
<comment type="subcellular location">
    <subcellularLocation>
        <location evidence="1">Cell membrane</location>
        <topology evidence="1">Multi-pass membrane protein</topology>
    </subcellularLocation>
</comment>
<dbReference type="InterPro" id="IPR001851">
    <property type="entry name" value="ABC_transp_permease"/>
</dbReference>
<proteinExistence type="predicted"/>
<feature type="transmembrane region" description="Helical" evidence="6">
    <location>
        <begin position="299"/>
        <end position="317"/>
    </location>
</feature>
<dbReference type="CDD" id="cd06579">
    <property type="entry name" value="TM_PBP1_transp_AraH_like"/>
    <property type="match status" value="1"/>
</dbReference>
<evidence type="ECO:0000256" key="4">
    <source>
        <dbReference type="ARBA" id="ARBA00022989"/>
    </source>
</evidence>
<keyword evidence="5 6" id="KW-0472">Membrane</keyword>
<dbReference type="RefSeq" id="WP_124824692.1">
    <property type="nucleotide sequence ID" value="NZ_JACIFD010000014.1"/>
</dbReference>
<evidence type="ECO:0000256" key="6">
    <source>
        <dbReference type="SAM" id="Phobius"/>
    </source>
</evidence>
<feature type="transmembrane region" description="Helical" evidence="6">
    <location>
        <begin position="273"/>
        <end position="293"/>
    </location>
</feature>
<evidence type="ECO:0000256" key="1">
    <source>
        <dbReference type="ARBA" id="ARBA00004651"/>
    </source>
</evidence>
<evidence type="ECO:0000256" key="2">
    <source>
        <dbReference type="ARBA" id="ARBA00022475"/>
    </source>
</evidence>
<dbReference type="AlphaFoldDB" id="A0A840DF29"/>
<organism evidence="7 8">
    <name type="scientific">Canibacter oris</name>
    <dbReference type="NCBI Taxonomy" id="1365628"/>
    <lineage>
        <taxon>Bacteria</taxon>
        <taxon>Bacillati</taxon>
        <taxon>Actinomycetota</taxon>
        <taxon>Actinomycetes</taxon>
        <taxon>Micrococcales</taxon>
        <taxon>Microbacteriaceae</taxon>
        <taxon>Canibacter</taxon>
    </lineage>
</organism>
<feature type="transmembrane region" description="Helical" evidence="6">
    <location>
        <begin position="73"/>
        <end position="95"/>
    </location>
</feature>
<dbReference type="Pfam" id="PF02653">
    <property type="entry name" value="BPD_transp_2"/>
    <property type="match status" value="1"/>
</dbReference>
<reference evidence="7" key="1">
    <citation type="submission" date="2020-08" db="EMBL/GenBank/DDBJ databases">
        <title>Sequencing the genomes of 1000 actinobacteria strains.</title>
        <authorList>
            <person name="Klenk H.-P."/>
        </authorList>
    </citation>
    <scope>NUCLEOTIDE SEQUENCE [LARGE SCALE GENOMIC DNA]</scope>
    <source>
        <strain evidence="7">DSM 27064</strain>
    </source>
</reference>
<dbReference type="EMBL" id="JACIFD010000014">
    <property type="protein sequence ID" value="MBB4072021.1"/>
    <property type="molecule type" value="Genomic_DNA"/>
</dbReference>
<accession>A0A840DF29</accession>
<feature type="transmembrane region" description="Helical" evidence="6">
    <location>
        <begin position="249"/>
        <end position="266"/>
    </location>
</feature>
<keyword evidence="3 6" id="KW-0812">Transmembrane</keyword>
<dbReference type="PANTHER" id="PTHR32196">
    <property type="entry name" value="ABC TRANSPORTER PERMEASE PROTEIN YPHD-RELATED-RELATED"/>
    <property type="match status" value="1"/>
</dbReference>
<protein>
    <submittedName>
        <fullName evidence="7">Ribose transport system permease protein</fullName>
    </submittedName>
</protein>
<feature type="transmembrane region" description="Helical" evidence="6">
    <location>
        <begin position="45"/>
        <end position="66"/>
    </location>
</feature>
<keyword evidence="2" id="KW-1003">Cell membrane</keyword>
<gene>
    <name evidence="7" type="ORF">F5897_001344</name>
</gene>